<dbReference type="Pfam" id="PF09697">
    <property type="entry name" value="Porph_ging"/>
    <property type="match status" value="1"/>
</dbReference>
<evidence type="ECO:0000313" key="2">
    <source>
        <dbReference type="Proteomes" id="UP000310477"/>
    </source>
</evidence>
<reference evidence="1 2" key="1">
    <citation type="submission" date="2019-04" db="EMBL/GenBank/DDBJ databases">
        <title>Pedobacter sp. AR-2-6 sp. nov., isolated from Arctic soil.</title>
        <authorList>
            <person name="Dahal R.H."/>
            <person name="Kim D.-U."/>
        </authorList>
    </citation>
    <scope>NUCLEOTIDE SEQUENCE [LARGE SCALE GENOMIC DNA]</scope>
    <source>
        <strain evidence="1 2">AR-2-6</strain>
    </source>
</reference>
<comment type="caution">
    <text evidence="1">The sequence shown here is derived from an EMBL/GenBank/DDBJ whole genome shotgun (WGS) entry which is preliminary data.</text>
</comment>
<dbReference type="InterPro" id="IPR005901">
    <property type="entry name" value="GLPGLI"/>
</dbReference>
<evidence type="ECO:0000313" key="1">
    <source>
        <dbReference type="EMBL" id="TKB97258.1"/>
    </source>
</evidence>
<name>A0A4U1BX73_9SPHI</name>
<protein>
    <submittedName>
        <fullName evidence="1">GLPGLI family protein</fullName>
    </submittedName>
</protein>
<gene>
    <name evidence="1" type="ORF">FA045_17025</name>
</gene>
<organism evidence="1 2">
    <name type="scientific">Pedobacter cryotolerans</name>
    <dbReference type="NCBI Taxonomy" id="2571270"/>
    <lineage>
        <taxon>Bacteria</taxon>
        <taxon>Pseudomonadati</taxon>
        <taxon>Bacteroidota</taxon>
        <taxon>Sphingobacteriia</taxon>
        <taxon>Sphingobacteriales</taxon>
        <taxon>Sphingobacteriaceae</taxon>
        <taxon>Pedobacter</taxon>
    </lineage>
</organism>
<keyword evidence="2" id="KW-1185">Reference proteome</keyword>
<dbReference type="EMBL" id="SWBO01000013">
    <property type="protein sequence ID" value="TKB97258.1"/>
    <property type="molecule type" value="Genomic_DNA"/>
</dbReference>
<dbReference type="Proteomes" id="UP000310477">
    <property type="component" value="Unassembled WGS sequence"/>
</dbReference>
<sequence>MKKIIILISLTVLNYNICLAQKSELAVGHAIYNFIHLRDTTQRDKPYEEELNLFISKTSSFYSSADAVKDKAMIDNQIQEQLKNAVDPNKVSFNISGSRQVTTSEYFQFLAEKKLFVKQLLGGNPFLIEQSLPKMNWQIKGDTLTIKGLKCQLATTVFGGRDYNAWFCADMPFQTGPWKFNGLPGLIISVYDTKNEVSFKLQSFSDVRSKNILLTLPDDVIKITPEEFAKLEKLERTDPAAFSKMVGPGKNTGPFANVDRSKISSISIKKPKASFSNVINNPLELPSIK</sequence>
<dbReference type="NCBIfam" id="TIGR01200">
    <property type="entry name" value="GLPGLI"/>
    <property type="match status" value="1"/>
</dbReference>
<accession>A0A4U1BX73</accession>
<proteinExistence type="predicted"/>
<dbReference type="OrthoDB" id="1440774at2"/>
<dbReference type="RefSeq" id="WP_136878287.1">
    <property type="nucleotide sequence ID" value="NZ_SWBO01000013.1"/>
</dbReference>
<dbReference type="AlphaFoldDB" id="A0A4U1BX73"/>